<dbReference type="OrthoDB" id="5294979at2"/>
<protein>
    <recommendedName>
        <fullName evidence="5 6">Small ribosomal subunit protein bS6</fullName>
    </recommendedName>
</protein>
<keyword evidence="2 6" id="KW-0689">Ribosomal protein</keyword>
<evidence type="ECO:0000256" key="4">
    <source>
        <dbReference type="ARBA" id="ARBA00035104"/>
    </source>
</evidence>
<dbReference type="EMBL" id="FWZT01000001">
    <property type="protein sequence ID" value="SME89764.1"/>
    <property type="molecule type" value="Genomic_DNA"/>
</dbReference>
<dbReference type="NCBIfam" id="TIGR00166">
    <property type="entry name" value="S6"/>
    <property type="match status" value="1"/>
</dbReference>
<dbReference type="GO" id="GO:0003735">
    <property type="term" value="F:structural constituent of ribosome"/>
    <property type="evidence" value="ECO:0007669"/>
    <property type="project" value="InterPro"/>
</dbReference>
<dbReference type="Gene3D" id="3.30.70.60">
    <property type="match status" value="1"/>
</dbReference>
<dbReference type="GO" id="GO:1990904">
    <property type="term" value="C:ribonucleoprotein complex"/>
    <property type="evidence" value="ECO:0007669"/>
    <property type="project" value="UniProtKB-KW"/>
</dbReference>
<dbReference type="STRING" id="1513793.SAMN06296036_101296"/>
<dbReference type="AlphaFoldDB" id="A0A1Y6B3L0"/>
<keyword evidence="6" id="KW-0694">RNA-binding</keyword>
<dbReference type="InterPro" id="IPR020814">
    <property type="entry name" value="Ribosomal_S6_plastid/chlpt"/>
</dbReference>
<dbReference type="SUPFAM" id="SSF54995">
    <property type="entry name" value="Ribosomal protein S6"/>
    <property type="match status" value="1"/>
</dbReference>
<dbReference type="GO" id="GO:0005840">
    <property type="term" value="C:ribosome"/>
    <property type="evidence" value="ECO:0007669"/>
    <property type="project" value="UniProtKB-KW"/>
</dbReference>
<name>A0A1Y6B3L0_9BACT</name>
<dbReference type="PANTHER" id="PTHR21011">
    <property type="entry name" value="MITOCHONDRIAL 28S RIBOSOMAL PROTEIN S6"/>
    <property type="match status" value="1"/>
</dbReference>
<evidence type="ECO:0000256" key="6">
    <source>
        <dbReference type="HAMAP-Rule" id="MF_00360"/>
    </source>
</evidence>
<evidence type="ECO:0000313" key="8">
    <source>
        <dbReference type="Proteomes" id="UP000192907"/>
    </source>
</evidence>
<reference evidence="8" key="1">
    <citation type="submission" date="2017-04" db="EMBL/GenBank/DDBJ databases">
        <authorList>
            <person name="Varghese N."/>
            <person name="Submissions S."/>
        </authorList>
    </citation>
    <scope>NUCLEOTIDE SEQUENCE [LARGE SCALE GENOMIC DNA]</scope>
    <source>
        <strain evidence="8">RKEM611</strain>
    </source>
</reference>
<evidence type="ECO:0000256" key="2">
    <source>
        <dbReference type="ARBA" id="ARBA00022980"/>
    </source>
</evidence>
<keyword evidence="8" id="KW-1185">Reference proteome</keyword>
<dbReference type="Proteomes" id="UP000192907">
    <property type="component" value="Unassembled WGS sequence"/>
</dbReference>
<accession>A0A1Y6B3L0</accession>
<dbReference type="InterPro" id="IPR014717">
    <property type="entry name" value="Transl_elong_EF1B/ribsomal_bS6"/>
</dbReference>
<comment type="function">
    <text evidence="4 6">Binds together with bS18 to 16S ribosomal RNA.</text>
</comment>
<dbReference type="HAMAP" id="MF_00360">
    <property type="entry name" value="Ribosomal_bS6"/>
    <property type="match status" value="1"/>
</dbReference>
<dbReference type="GO" id="GO:0005737">
    <property type="term" value="C:cytoplasm"/>
    <property type="evidence" value="ECO:0007669"/>
    <property type="project" value="UniProtKB-ARBA"/>
</dbReference>
<dbReference type="RefSeq" id="WP_132314582.1">
    <property type="nucleotide sequence ID" value="NZ_FWZT01000001.1"/>
</dbReference>
<dbReference type="CDD" id="cd00473">
    <property type="entry name" value="bS6"/>
    <property type="match status" value="1"/>
</dbReference>
<keyword evidence="6" id="KW-0699">rRNA-binding</keyword>
<dbReference type="InterPro" id="IPR000529">
    <property type="entry name" value="Ribosomal_bS6"/>
</dbReference>
<dbReference type="GO" id="GO:0006412">
    <property type="term" value="P:translation"/>
    <property type="evidence" value="ECO:0007669"/>
    <property type="project" value="UniProtKB-UniRule"/>
</dbReference>
<dbReference type="GO" id="GO:0070181">
    <property type="term" value="F:small ribosomal subunit rRNA binding"/>
    <property type="evidence" value="ECO:0007669"/>
    <property type="project" value="TreeGrafter"/>
</dbReference>
<dbReference type="Pfam" id="PF01250">
    <property type="entry name" value="Ribosomal_S6"/>
    <property type="match status" value="1"/>
</dbReference>
<gene>
    <name evidence="6" type="primary">rpsF</name>
    <name evidence="7" type="ORF">SAMN06296036_101296</name>
</gene>
<evidence type="ECO:0000256" key="1">
    <source>
        <dbReference type="ARBA" id="ARBA00009512"/>
    </source>
</evidence>
<organism evidence="7 8">
    <name type="scientific">Pseudobacteriovorax antillogorgiicola</name>
    <dbReference type="NCBI Taxonomy" id="1513793"/>
    <lineage>
        <taxon>Bacteria</taxon>
        <taxon>Pseudomonadati</taxon>
        <taxon>Bdellovibrionota</taxon>
        <taxon>Oligoflexia</taxon>
        <taxon>Oligoflexales</taxon>
        <taxon>Pseudobacteriovoracaceae</taxon>
        <taxon>Pseudobacteriovorax</taxon>
    </lineage>
</organism>
<evidence type="ECO:0000313" key="7">
    <source>
        <dbReference type="EMBL" id="SME89764.1"/>
    </source>
</evidence>
<keyword evidence="3 6" id="KW-0687">Ribonucleoprotein</keyword>
<comment type="similarity">
    <text evidence="1 6">Belongs to the bacterial ribosomal protein bS6 family.</text>
</comment>
<evidence type="ECO:0000256" key="5">
    <source>
        <dbReference type="ARBA" id="ARBA00035294"/>
    </source>
</evidence>
<dbReference type="PANTHER" id="PTHR21011:SF1">
    <property type="entry name" value="SMALL RIBOSOMAL SUBUNIT PROTEIN BS6M"/>
    <property type="match status" value="1"/>
</dbReference>
<sequence>MLREYEFTFVTKADLPDADKTKVLSGYEEILARNGGEILKKSDWGTKKLAYPIKKNFRGHYAFYDLTASPDSIAECERLLRIDENVLRYLVVKIDEDVNVEERRAELAKLDAQQSEEK</sequence>
<dbReference type="InterPro" id="IPR035980">
    <property type="entry name" value="Ribosomal_bS6_sf"/>
</dbReference>
<evidence type="ECO:0000256" key="3">
    <source>
        <dbReference type="ARBA" id="ARBA00023274"/>
    </source>
</evidence>
<proteinExistence type="inferred from homology"/>